<comment type="caution">
    <text evidence="1">The sequence shown here is derived from an EMBL/GenBank/DDBJ whole genome shotgun (WGS) entry which is preliminary data.</text>
</comment>
<keyword evidence="2" id="KW-1185">Reference proteome</keyword>
<gene>
    <name evidence="1" type="ORF">CCC_02595</name>
</gene>
<dbReference type="AlphaFoldDB" id="A0A0C2V400"/>
<evidence type="ECO:0008006" key="3">
    <source>
        <dbReference type="Google" id="ProtNLM"/>
    </source>
</evidence>
<proteinExistence type="predicted"/>
<dbReference type="Proteomes" id="UP000031971">
    <property type="component" value="Unassembled WGS sequence"/>
</dbReference>
<name>A0A0C2V400_PARME</name>
<reference evidence="1 2" key="1">
    <citation type="submission" date="2015-01" db="EMBL/GenBank/DDBJ databases">
        <title>Genome Sequence of Magnetospirillum magnetotacticum Strain MS-1.</title>
        <authorList>
            <person name="Marinov G.K."/>
            <person name="Smalley M.D."/>
            <person name="DeSalvo G."/>
        </authorList>
    </citation>
    <scope>NUCLEOTIDE SEQUENCE [LARGE SCALE GENOMIC DNA]</scope>
    <source>
        <strain evidence="1 2">MS-1</strain>
    </source>
</reference>
<protein>
    <recommendedName>
        <fullName evidence="3">Adenylate cyclase</fullName>
    </recommendedName>
</protein>
<dbReference type="RefSeq" id="WP_009869662.1">
    <property type="nucleotide sequence ID" value="NZ_JXSL01000020.1"/>
</dbReference>
<evidence type="ECO:0000313" key="2">
    <source>
        <dbReference type="Proteomes" id="UP000031971"/>
    </source>
</evidence>
<dbReference type="STRING" id="272627.CCC_02595"/>
<sequence>MFDRLKSMTRVVNVFEAEYYRPAPEDWLAVATDVQGSTVAVEAGKQKTVNFIGASAIAALRNLCAPMDLPFQFGGDGAMALVPPQYAERARVELARARGFARREFGISLRVGAVPVAAVAKAGGTILVGRYEPSPGNPFGMFSGGGMGLLEEAVKERGDPDLAALSLIPEALDDGAFPDLTGLSCRWEPLGTQRGAVIALLVVGDKDHCRLYRDLCRLSDSEAEGLKIASHENLNPGWPGESTMIEARLGRGRGWGGVWRRWLDVAAQTLLVKILCKLGVSMGGFDPRRYHGEVITNTAFVKHDDTLAVVFDCPSERVEGLRAYLDEREARGELRYGLQVSDVALMVCLVGNLAEGRHVHFMDGGDGGYTMAAKRLKAAAAVR</sequence>
<organism evidence="1 2">
    <name type="scientific">Paramagnetospirillum magnetotacticum MS-1</name>
    <dbReference type="NCBI Taxonomy" id="272627"/>
    <lineage>
        <taxon>Bacteria</taxon>
        <taxon>Pseudomonadati</taxon>
        <taxon>Pseudomonadota</taxon>
        <taxon>Alphaproteobacteria</taxon>
        <taxon>Rhodospirillales</taxon>
        <taxon>Magnetospirillaceae</taxon>
        <taxon>Paramagnetospirillum</taxon>
    </lineage>
</organism>
<accession>A0A0C2V400</accession>
<dbReference type="InterPro" id="IPR021445">
    <property type="entry name" value="DUF3095"/>
</dbReference>
<evidence type="ECO:0000313" key="1">
    <source>
        <dbReference type="EMBL" id="KIL99806.1"/>
    </source>
</evidence>
<dbReference type="EMBL" id="JXSL01000020">
    <property type="protein sequence ID" value="KIL99806.1"/>
    <property type="molecule type" value="Genomic_DNA"/>
</dbReference>
<dbReference type="Pfam" id="PF11294">
    <property type="entry name" value="DUF3095"/>
    <property type="match status" value="1"/>
</dbReference>
<dbReference type="OrthoDB" id="5342145at2"/>